<comment type="caution">
    <text evidence="1">The sequence shown here is derived from an EMBL/GenBank/DDBJ whole genome shotgun (WGS) entry which is preliminary data.</text>
</comment>
<dbReference type="Proteomes" id="UP000290433">
    <property type="component" value="Unassembled WGS sequence"/>
</dbReference>
<protein>
    <submittedName>
        <fullName evidence="1">Uncharacterized protein</fullName>
    </submittedName>
</protein>
<organism evidence="1 2">
    <name type="scientific">Flavobacterium anhuiense</name>
    <dbReference type="NCBI Taxonomy" id="459526"/>
    <lineage>
        <taxon>Bacteria</taxon>
        <taxon>Pseudomonadati</taxon>
        <taxon>Bacteroidota</taxon>
        <taxon>Flavobacteriia</taxon>
        <taxon>Flavobacteriales</taxon>
        <taxon>Flavobacteriaceae</taxon>
        <taxon>Flavobacterium</taxon>
    </lineage>
</organism>
<sequence>MGLICRQLYKLKKALNFDLGLFYLNPFHFENHRIILIAISKLTQTDFLLFVL</sequence>
<accession>A0A444VZU5</accession>
<dbReference type="AlphaFoldDB" id="A0A444VZU5"/>
<evidence type="ECO:0000313" key="2">
    <source>
        <dbReference type="Proteomes" id="UP000290433"/>
    </source>
</evidence>
<dbReference type="EMBL" id="JUIV01000005">
    <property type="protein sequence ID" value="RYJ39054.1"/>
    <property type="molecule type" value="Genomic_DNA"/>
</dbReference>
<reference evidence="1 2" key="1">
    <citation type="submission" date="2014-12" db="EMBL/GenBank/DDBJ databases">
        <title>Genome sequence of Flavobacterium anhuiense RCM74.</title>
        <authorList>
            <person name="Kim J.F."/>
            <person name="Song J.Y."/>
            <person name="Kwak M.-J."/>
            <person name="Lee S.-W."/>
        </authorList>
    </citation>
    <scope>NUCLEOTIDE SEQUENCE [LARGE SCALE GENOMIC DNA]</scope>
    <source>
        <strain evidence="1 2">RCM74</strain>
    </source>
</reference>
<name>A0A444VZU5_9FLAO</name>
<proteinExistence type="predicted"/>
<gene>
    <name evidence="1" type="ORF">NU08_1892</name>
</gene>
<evidence type="ECO:0000313" key="1">
    <source>
        <dbReference type="EMBL" id="RYJ39054.1"/>
    </source>
</evidence>